<reference evidence="17" key="9">
    <citation type="submission" date="2020-09" db="EMBL/GenBank/DDBJ databases">
        <title>Exploring the relationship between human herpesvirus 6 telomeric integration and excision and transmission in populations.</title>
        <authorList>
            <person name="Wood M.L."/>
            <person name="Veal C.D."/>
            <person name="Neumann R."/>
            <person name="Nichols J."/>
            <person name="Suarez N.M."/>
            <person name="Parker A."/>
            <person name="Batini C."/>
            <person name="Codd V."/>
            <person name="Flamand L."/>
            <person name="Davison A.J."/>
            <person name="Royle N.J."/>
        </authorList>
    </citation>
    <scope>NUCLEOTIDE SEQUENCE</scope>
    <source>
        <strain evidence="17">HHV6A_103091</strain>
        <strain evidence="18">HHV6A_107040</strain>
        <strain evidence="19">HHV6A_303035</strain>
        <strain evidence="20">HHV6A_303046</strain>
        <strain evidence="21">HHV6A_506035</strain>
        <strain evidence="22">HHV6A_HGDP00628</strain>
        <strain evidence="23">HHV6A_LF1A</strain>
        <strain evidence="24">HHV6A_LF2A</strain>
        <strain evidence="25">HHV6A_LF3A</strain>
        <strain evidence="26">HHV6A_LF5A</strain>
    </source>
</reference>
<evidence type="ECO:0000313" key="26">
    <source>
        <dbReference type="EMBL" id="QOI15683.1"/>
    </source>
</evidence>
<sequence length="114" mass="13044">MSLKDYLRQSISKDLEVRHRDSLKIRLGERHPLSVHQHMIAARQIIKSDNAEQQHVISSLSGFLDKQKSFLRVQQKALKQLEKLDVDEIIDTAAEVKAVSNDIKETLIASTELE</sequence>
<evidence type="ECO:0000313" key="13">
    <source>
        <dbReference type="EMBL" id="QBQ65291.1"/>
    </source>
</evidence>
<dbReference type="EMBL" id="KP257584">
    <property type="protein sequence ID" value="AJA36280.1"/>
    <property type="molecule type" value="Genomic_DNA"/>
</dbReference>
<accession>A0A0A7RNS3</accession>
<dbReference type="EMBL" id="KY316054">
    <property type="protein sequence ID" value="APO39046.1"/>
    <property type="molecule type" value="Genomic_DNA"/>
</dbReference>
<reference evidence="2 27" key="3">
    <citation type="journal article" date="2015" name="Genome Announc.">
        <title>Complete Genome Sequence of the Human Herpesvirus 6A Strain AJ from Africa Resembles Strain GS from North America.</title>
        <authorList>
            <person name="Tweedy J."/>
            <person name="Spyrou M.A."/>
            <person name="Donaldson C.D."/>
            <person name="Depledge D."/>
            <person name="Breuer J."/>
            <person name="Gompels U.A."/>
        </authorList>
    </citation>
    <scope>NUCLEOTIDE SEQUENCE [LARGE SCALE GENOMIC DNA]</scope>
    <source>
        <strain evidence="2">AJ</strain>
    </source>
</reference>
<reference evidence="2 27" key="1">
    <citation type="journal article" date="1993" name="J. Virol.">
        <title>Identification of a lytic-phase origin of DNA replication in human herpesvirus 6B strain Z29.</title>
        <authorList>
            <person name="Dewhurst S."/>
            <person name="Dollard S.C."/>
            <person name="Pellett P.E."/>
            <person name="Dambaugh T.R."/>
        </authorList>
    </citation>
    <scope>NUCLEOTIDE SEQUENCE [LARGE SCALE GENOMIC DNA]</scope>
    <source>
        <strain evidence="2">AJ</strain>
    </source>
</reference>
<dbReference type="EMBL" id="MH698400">
    <property type="protein sequence ID" value="QBQ65291.1"/>
    <property type="molecule type" value="Genomic_DNA"/>
</dbReference>
<evidence type="ECO:0000313" key="10">
    <source>
        <dbReference type="EMBL" id="AVK93404.1"/>
    </source>
</evidence>
<evidence type="ECO:0000313" key="17">
    <source>
        <dbReference type="EMBL" id="QOI14908.1"/>
    </source>
</evidence>
<comment type="similarity">
    <text evidence="1">Belongs to the herpesviridae UL96 family.</text>
</comment>
<dbReference type="EMBL" id="KY316047">
    <property type="protein sequence ID" value="APO38452.1"/>
    <property type="molecule type" value="Genomic_DNA"/>
</dbReference>
<dbReference type="EMBL" id="KY316055">
    <property type="protein sequence ID" value="APO39126.1"/>
    <property type="molecule type" value="Genomic_DNA"/>
</dbReference>
<evidence type="ECO:0000313" key="11">
    <source>
        <dbReference type="EMBL" id="AVK93466.1"/>
    </source>
</evidence>
<gene>
    <name evidence="2" type="primary">U68</name>
</gene>
<dbReference type="EMBL" id="MG894370">
    <property type="protein sequence ID" value="AVK93404.1"/>
    <property type="molecule type" value="Genomic_DNA"/>
</dbReference>
<evidence type="ECO:0000313" key="27">
    <source>
        <dbReference type="Proteomes" id="UP000142548"/>
    </source>
</evidence>
<reference evidence="15" key="8">
    <citation type="submission" date="2019-03" db="EMBL/GenBank/DDBJ databases">
        <authorList>
            <person name="Domonova E.A."/>
            <person name="Goptar I.A."/>
            <person name="Nikiforova A.V."/>
            <person name="Kuleshov K.V."/>
        </authorList>
    </citation>
    <scope>NUCLEOTIDE SEQUENCE</scope>
    <source>
        <strain evidence="15">MOW-F1C</strain>
        <strain evidence="16">MOW-F1M</strain>
    </source>
</reference>
<evidence type="ECO:0000313" key="22">
    <source>
        <dbReference type="EMBL" id="QOI15337.1"/>
    </source>
</evidence>
<dbReference type="EMBL" id="MG894374">
    <property type="protein sequence ID" value="AVK93688.1"/>
    <property type="molecule type" value="Genomic_DNA"/>
</dbReference>
<evidence type="ECO:0000313" key="7">
    <source>
        <dbReference type="EMBL" id="APO39046.1"/>
    </source>
</evidence>
<dbReference type="EMBL" id="MG894371">
    <property type="protein sequence ID" value="AVK93466.1"/>
    <property type="molecule type" value="Genomic_DNA"/>
</dbReference>
<evidence type="ECO:0000313" key="9">
    <source>
        <dbReference type="EMBL" id="APO39206.1"/>
    </source>
</evidence>
<evidence type="ECO:0000313" key="24">
    <source>
        <dbReference type="EMBL" id="QOI15509.1"/>
    </source>
</evidence>
<evidence type="ECO:0000313" key="8">
    <source>
        <dbReference type="EMBL" id="APO39126.1"/>
    </source>
</evidence>
<dbReference type="Pfam" id="PF10867">
    <property type="entry name" value="DUF2664"/>
    <property type="match status" value="1"/>
</dbReference>
<evidence type="ECO:0000313" key="4">
    <source>
        <dbReference type="EMBL" id="APO38452.1"/>
    </source>
</evidence>
<reference evidence="2 27" key="2">
    <citation type="journal article" date="2002" name="J. Virol. Methods">
        <title>Characterisation of a human herpesvirus 6 variant A 'amplicon' and replication modulation by U94-Rep 'latency gene'.</title>
        <authorList>
            <person name="Turner S."/>
            <person name="DiLuca D."/>
            <person name="Gompels U."/>
        </authorList>
    </citation>
    <scope>NUCLEOTIDE SEQUENCE [LARGE SCALE GENOMIC DNA]</scope>
    <source>
        <strain evidence="2">AJ</strain>
    </source>
</reference>
<evidence type="ECO:0000313" key="2">
    <source>
        <dbReference type="EMBL" id="AJA36280.1"/>
    </source>
</evidence>
<dbReference type="EMBL" id="MW049315">
    <property type="protein sequence ID" value="QOI15077.1"/>
    <property type="molecule type" value="Genomic_DNA"/>
</dbReference>
<proteinExistence type="inferred from homology"/>
<dbReference type="EMBL" id="KY316056">
    <property type="protein sequence ID" value="APO39206.1"/>
    <property type="molecule type" value="Genomic_DNA"/>
</dbReference>
<evidence type="ECO:0000313" key="20">
    <source>
        <dbReference type="EMBL" id="QOI15162.1"/>
    </source>
</evidence>
<dbReference type="EMBL" id="MK630134">
    <property type="protein sequence ID" value="QCO43467.1"/>
    <property type="molecule type" value="Genomic_DNA"/>
</dbReference>
<evidence type="ECO:0000313" key="16">
    <source>
        <dbReference type="EMBL" id="QCO43467.1"/>
    </source>
</evidence>
<reference evidence="13" key="7">
    <citation type="submission" date="2018-07" db="EMBL/GenBank/DDBJ databases">
        <authorList>
            <person name="Peddu V."/>
            <person name="Greninger A."/>
            <person name="Roychoudhury P."/>
        </authorList>
    </citation>
    <scope>NUCLEOTIDE SEQUENCE</scope>
    <source>
        <strain evidence="13">GTEX-11DXY</strain>
        <strain evidence="14">GTEX-1314G_icihhv6b</strain>
    </source>
</reference>
<dbReference type="EMBL" id="MK630133">
    <property type="protein sequence ID" value="QCO43383.1"/>
    <property type="molecule type" value="Genomic_DNA"/>
</dbReference>
<dbReference type="EMBL" id="MW049317">
    <property type="protein sequence ID" value="QOI15249.1"/>
    <property type="molecule type" value="Genomic_DNA"/>
</dbReference>
<evidence type="ECO:0000313" key="5">
    <source>
        <dbReference type="EMBL" id="APO38537.1"/>
    </source>
</evidence>
<dbReference type="InterPro" id="IPR022614">
    <property type="entry name" value="Herpesvirus_UL96"/>
</dbReference>
<reference evidence="4" key="5">
    <citation type="submission" date="2016-12" db="EMBL/GenBank/DDBJ databases">
        <title>Most inherited chromosomally-integrated HHV-6 genomes are fully functional and capable of reactivation from human telomeres, despite evidence of ancient ancestry.</title>
        <authorList>
            <person name="Zhang E."/>
            <person name="Bell A.J."/>
            <person name="Wilkie G.S."/>
            <person name="Suarez N.M."/>
            <person name="Veal C."/>
            <person name="Batini C."/>
            <person name="Neumann R."/>
            <person name="Armendariz Castillo I.I."/>
            <person name="Porteous D.J."/>
            <person name="Smith B.H."/>
            <person name="Hocking L."/>
            <person name="Padmanabhan S."/>
            <person name="Jarrett R.F."/>
            <person name="Davison A.J."/>
            <person name="Royle N.J."/>
        </authorList>
    </citation>
    <scope>NUCLEOTIDE SEQUENCE</scope>
    <source>
        <strain evidence="6">3A-10q26.3</strain>
        <strain evidence="5">7A-17p13.3</strain>
        <strain evidence="8">GLA_15137</strain>
        <strain evidence="7">GLA_25506</strain>
        <strain evidence="9">GLA_4298</strain>
        <strain evidence="4">NA18999</strain>
    </source>
</reference>
<dbReference type="EMBL" id="MW049318">
    <property type="protein sequence ID" value="QOI15337.1"/>
    <property type="molecule type" value="Genomic_DNA"/>
</dbReference>
<evidence type="ECO:0000256" key="1">
    <source>
        <dbReference type="ARBA" id="ARBA00009912"/>
    </source>
</evidence>
<evidence type="ECO:0000313" key="19">
    <source>
        <dbReference type="EMBL" id="QOI15077.1"/>
    </source>
</evidence>
<reference evidence="10" key="6">
    <citation type="journal article" date="2018" name="Sci. Rep.">
        <title>Whole genome diversity of inherited chromosomally integrated HHV-6 derived from healthy individuals of diverse geographic origin.</title>
        <authorList>
            <person name="Telford M."/>
            <person name="Navarro A."/>
            <person name="Santpere G."/>
        </authorList>
    </citation>
    <scope>NUCLEOTIDE SEQUENCE</scope>
    <source>
        <strain evidence="10">IciHG00657</strain>
        <strain evidence="11">IciHG01277</strain>
        <strain evidence="12">IciNA18999</strain>
    </source>
</reference>
<dbReference type="EMBL" id="MW049320">
    <property type="protein sequence ID" value="QOI15509.1"/>
    <property type="molecule type" value="Genomic_DNA"/>
</dbReference>
<evidence type="ECO:0000313" key="6">
    <source>
        <dbReference type="EMBL" id="APO38623.1"/>
    </source>
</evidence>
<evidence type="ECO:0000313" key="15">
    <source>
        <dbReference type="EMBL" id="QCO43383.1"/>
    </source>
</evidence>
<protein>
    <submittedName>
        <fullName evidence="3">Tegument protein UL14</fullName>
    </submittedName>
    <submittedName>
        <fullName evidence="2 10">U68</fullName>
    </submittedName>
</protein>
<evidence type="ECO:0000313" key="21">
    <source>
        <dbReference type="EMBL" id="QOI15249.1"/>
    </source>
</evidence>
<dbReference type="EMBL" id="MH698403">
    <property type="protein sequence ID" value="QBQ65451.1"/>
    <property type="molecule type" value="Genomic_DNA"/>
</dbReference>
<name>A0A0A7RNS3_9BETA</name>
<dbReference type="EMBL" id="MW049314">
    <property type="protein sequence ID" value="QOI14993.1"/>
    <property type="molecule type" value="Genomic_DNA"/>
</dbReference>
<dbReference type="EMBL" id="MW049321">
    <property type="protein sequence ID" value="QOI15597.1"/>
    <property type="molecule type" value="Genomic_DNA"/>
</dbReference>
<organism evidence="2 27">
    <name type="scientific">Human betaherpesvirus 6A</name>
    <dbReference type="NCBI Taxonomy" id="32603"/>
    <lineage>
        <taxon>Viruses</taxon>
        <taxon>Duplodnaviria</taxon>
        <taxon>Heunggongvirae</taxon>
        <taxon>Peploviricota</taxon>
        <taxon>Herviviricetes</taxon>
        <taxon>Herpesvirales</taxon>
        <taxon>Orthoherpesviridae</taxon>
        <taxon>Betaherpesvirinae</taxon>
        <taxon>Roseolovirus</taxon>
        <taxon>Roseolovirus humanbeta6a</taxon>
    </lineage>
</organism>
<reference evidence="3" key="4">
    <citation type="journal article" date="2016" name="Sci. Rep.">
        <title>HHV-8-unrelated primary effusion-like lymphoma associated with clonal loss of inherited chromosomally-integrated human herpesvirus-6A from the telomere of chromosome 19q.</title>
        <authorList>
            <person name="Zhang E."/>
            <person name="Cotton V.E."/>
            <person name="Hidalgo-Bravo A."/>
            <person name="Huang Y."/>
            <person name="Bell A.J."/>
            <person name="Jarrett R.F."/>
            <person name="Wilkie G.S."/>
            <person name="Davison A.J."/>
            <person name="Nacheva E.P."/>
            <person name="Sibert R."/>
            <person name="Majid A."/>
            <person name="Kelpanides I."/>
            <person name="Jayne S."/>
            <person name="Dyer M.J."/>
            <person name="Royle N.J."/>
        </authorList>
    </citation>
    <scope>NUCLEOTIDE SEQUENCE</scope>
    <source>
        <strain evidence="3">LEI_1501</strain>
    </source>
</reference>
<dbReference type="EMBL" id="MW049319">
    <property type="protein sequence ID" value="QOI15421.1"/>
    <property type="molecule type" value="Genomic_DNA"/>
</dbReference>
<evidence type="ECO:0000313" key="23">
    <source>
        <dbReference type="EMBL" id="QOI15421.1"/>
    </source>
</evidence>
<dbReference type="Proteomes" id="UP000142548">
    <property type="component" value="Genome"/>
</dbReference>
<dbReference type="EMBL" id="KT355575">
    <property type="protein sequence ID" value="AKZ18174.1"/>
    <property type="molecule type" value="Genomic_DNA"/>
</dbReference>
<dbReference type="EMBL" id="KY316048">
    <property type="protein sequence ID" value="APO38537.1"/>
    <property type="molecule type" value="Genomic_DNA"/>
</dbReference>
<dbReference type="EMBL" id="MW049313">
    <property type="protein sequence ID" value="QOI14908.1"/>
    <property type="molecule type" value="Genomic_DNA"/>
</dbReference>
<evidence type="ECO:0000313" key="12">
    <source>
        <dbReference type="EMBL" id="AVK93688.1"/>
    </source>
</evidence>
<evidence type="ECO:0000313" key="18">
    <source>
        <dbReference type="EMBL" id="QOI14993.1"/>
    </source>
</evidence>
<evidence type="ECO:0000313" key="3">
    <source>
        <dbReference type="EMBL" id="AKZ18174.1"/>
    </source>
</evidence>
<dbReference type="EMBL" id="KY316049">
    <property type="protein sequence ID" value="APO38623.1"/>
    <property type="molecule type" value="Genomic_DNA"/>
</dbReference>
<dbReference type="EMBL" id="MW049316">
    <property type="protein sequence ID" value="QOI15162.1"/>
    <property type="molecule type" value="Genomic_DNA"/>
</dbReference>
<evidence type="ECO:0000313" key="14">
    <source>
        <dbReference type="EMBL" id="QBQ65451.1"/>
    </source>
</evidence>
<evidence type="ECO:0000313" key="25">
    <source>
        <dbReference type="EMBL" id="QOI15597.1"/>
    </source>
</evidence>
<dbReference type="EMBL" id="MW049322">
    <property type="protein sequence ID" value="QOI15683.1"/>
    <property type="molecule type" value="Genomic_DNA"/>
</dbReference>